<dbReference type="GO" id="GO:0035999">
    <property type="term" value="P:tetrahydrofolate interconversion"/>
    <property type="evidence" value="ECO:0007669"/>
    <property type="project" value="TreeGrafter"/>
</dbReference>
<evidence type="ECO:0000256" key="5">
    <source>
        <dbReference type="ARBA" id="ARBA00022827"/>
    </source>
</evidence>
<accession>A0A931CZY1</accession>
<evidence type="ECO:0000313" key="10">
    <source>
        <dbReference type="EMBL" id="MBG0780464.1"/>
    </source>
</evidence>
<evidence type="ECO:0000313" key="11">
    <source>
        <dbReference type="Proteomes" id="UP000706172"/>
    </source>
</evidence>
<keyword evidence="4 9" id="KW-0285">Flavoprotein</keyword>
<protein>
    <recommendedName>
        <fullName evidence="9">Methylenetetrahydrofolate reductase</fullName>
    </recommendedName>
</protein>
<dbReference type="AlphaFoldDB" id="A0A931CZY1"/>
<dbReference type="InterPro" id="IPR003171">
    <property type="entry name" value="Mehydrof_redctse-like"/>
</dbReference>
<evidence type="ECO:0000256" key="4">
    <source>
        <dbReference type="ARBA" id="ARBA00022630"/>
    </source>
</evidence>
<reference evidence="10" key="1">
    <citation type="submission" date="2020-07" db="EMBL/GenBank/DDBJ databases">
        <title>Severe corrosion of carbon steel in oil field produced water can be linked to methanogenic archaea containing a special type of NiFe hydrogenase.</title>
        <authorList>
            <person name="Lahme S."/>
            <person name="Mand J."/>
            <person name="Longwell J."/>
            <person name="Smith R."/>
            <person name="Enning D."/>
        </authorList>
    </citation>
    <scope>NUCLEOTIDE SEQUENCE</scope>
    <source>
        <strain evidence="10">MIC098Bin6</strain>
    </source>
</reference>
<dbReference type="GO" id="GO:0071949">
    <property type="term" value="F:FAD binding"/>
    <property type="evidence" value="ECO:0007669"/>
    <property type="project" value="TreeGrafter"/>
</dbReference>
<keyword evidence="5 9" id="KW-0274">FAD</keyword>
<evidence type="ECO:0000256" key="7">
    <source>
        <dbReference type="ARBA" id="ARBA00034478"/>
    </source>
</evidence>
<dbReference type="PANTHER" id="PTHR45754">
    <property type="entry name" value="METHYLENETETRAHYDROFOLATE REDUCTASE"/>
    <property type="match status" value="1"/>
</dbReference>
<dbReference type="GO" id="GO:0005829">
    <property type="term" value="C:cytosol"/>
    <property type="evidence" value="ECO:0007669"/>
    <property type="project" value="TreeGrafter"/>
</dbReference>
<proteinExistence type="inferred from homology"/>
<comment type="catalytic activity">
    <reaction evidence="8">
        <text>(6S)-5-methyl-5,6,7,8-tetrahydrofolate + NAD(+) = (6R)-5,10-methylene-5,6,7,8-tetrahydrofolate + NADH + H(+)</text>
        <dbReference type="Rhea" id="RHEA:19821"/>
        <dbReference type="ChEBI" id="CHEBI:15378"/>
        <dbReference type="ChEBI" id="CHEBI:15636"/>
        <dbReference type="ChEBI" id="CHEBI:18608"/>
        <dbReference type="ChEBI" id="CHEBI:57540"/>
        <dbReference type="ChEBI" id="CHEBI:57945"/>
        <dbReference type="EC" id="1.5.1.54"/>
    </reaction>
    <physiologicalReaction direction="right-to-left" evidence="8">
        <dbReference type="Rhea" id="RHEA:19823"/>
    </physiologicalReaction>
</comment>
<dbReference type="GO" id="GO:0009086">
    <property type="term" value="P:methionine biosynthetic process"/>
    <property type="evidence" value="ECO:0007669"/>
    <property type="project" value="TreeGrafter"/>
</dbReference>
<dbReference type="PANTHER" id="PTHR45754:SF3">
    <property type="entry name" value="METHYLENETETRAHYDROFOLATE REDUCTASE (NADPH)"/>
    <property type="match status" value="1"/>
</dbReference>
<comment type="pathway">
    <text evidence="2 9">One-carbon metabolism; tetrahydrofolate interconversion.</text>
</comment>
<keyword evidence="6 9" id="KW-0560">Oxidoreductase</keyword>
<comment type="cofactor">
    <cofactor evidence="1 9">
        <name>FAD</name>
        <dbReference type="ChEBI" id="CHEBI:57692"/>
    </cofactor>
</comment>
<dbReference type="EMBL" id="JACCQK010000742">
    <property type="protein sequence ID" value="MBG0780464.1"/>
    <property type="molecule type" value="Genomic_DNA"/>
</dbReference>
<dbReference type="Gene3D" id="3.20.20.220">
    <property type="match status" value="1"/>
</dbReference>
<organism evidence="10 11">
    <name type="scientific">Desulfotignum balticum</name>
    <dbReference type="NCBI Taxonomy" id="115781"/>
    <lineage>
        <taxon>Bacteria</taxon>
        <taxon>Pseudomonadati</taxon>
        <taxon>Thermodesulfobacteriota</taxon>
        <taxon>Desulfobacteria</taxon>
        <taxon>Desulfobacterales</taxon>
        <taxon>Desulfobacteraceae</taxon>
        <taxon>Desulfotignum</taxon>
    </lineage>
</organism>
<comment type="caution">
    <text evidence="10">The sequence shown here is derived from an EMBL/GenBank/DDBJ whole genome shotgun (WGS) entry which is preliminary data.</text>
</comment>
<evidence type="ECO:0000256" key="6">
    <source>
        <dbReference type="ARBA" id="ARBA00023002"/>
    </source>
</evidence>
<dbReference type="GO" id="GO:0106312">
    <property type="term" value="F:methylenetetrahydrofolate reductase (NADH) activity"/>
    <property type="evidence" value="ECO:0007669"/>
    <property type="project" value="UniProtKB-EC"/>
</dbReference>
<gene>
    <name evidence="10" type="ORF">H0S81_11125</name>
</gene>
<comment type="similarity">
    <text evidence="3 9">Belongs to the methylenetetrahydrofolate reductase family.</text>
</comment>
<name>A0A931CZY1_9BACT</name>
<dbReference type="Pfam" id="PF02219">
    <property type="entry name" value="MTHFR"/>
    <property type="match status" value="1"/>
</dbReference>
<evidence type="ECO:0000256" key="8">
    <source>
        <dbReference type="ARBA" id="ARBA00048628"/>
    </source>
</evidence>
<evidence type="ECO:0000256" key="2">
    <source>
        <dbReference type="ARBA" id="ARBA00004777"/>
    </source>
</evidence>
<evidence type="ECO:0000256" key="9">
    <source>
        <dbReference type="RuleBase" id="RU003862"/>
    </source>
</evidence>
<dbReference type="InterPro" id="IPR029041">
    <property type="entry name" value="FAD-linked_oxidoreductase-like"/>
</dbReference>
<dbReference type="Proteomes" id="UP000706172">
    <property type="component" value="Unassembled WGS sequence"/>
</dbReference>
<comment type="pathway">
    <text evidence="7">Amino-acid biosynthesis; L-methionine biosynthesis via de novo pathway.</text>
</comment>
<evidence type="ECO:0000256" key="1">
    <source>
        <dbReference type="ARBA" id="ARBA00001974"/>
    </source>
</evidence>
<evidence type="ECO:0000256" key="3">
    <source>
        <dbReference type="ARBA" id="ARBA00006743"/>
    </source>
</evidence>
<sequence length="272" mass="29475">MSFVISDTQKFVTTIEVVPPAGNDPASLLDKLAAISDLDFSGFSVATNPVAKPRMSAMVFCHLLHQKTGKPAILHLTVRDHNLLGLQAELWGAKALGIDTLIAVTGDPSAGRQKDGATAVNDVNVYQLITLANESGLTTGAVLDFRPERNGLKNEVKRLEKKVAAGSRFIVTQPVYDEPTAKTLADACAHLPVPKIMGILPLLSFRHATFLHDKVDGIAVPDALRREMETSADPVRTGTIQAKHMLEIAKLYFSGACVMPPFERFEILKEIL</sequence>
<dbReference type="SUPFAM" id="SSF51730">
    <property type="entry name" value="FAD-linked oxidoreductase"/>
    <property type="match status" value="1"/>
</dbReference>